<reference evidence="1" key="1">
    <citation type="submission" date="2014-11" db="EMBL/GenBank/DDBJ databases">
        <authorList>
            <person name="Amaro Gonzalez C."/>
        </authorList>
    </citation>
    <scope>NUCLEOTIDE SEQUENCE</scope>
</reference>
<protein>
    <submittedName>
        <fullName evidence="1">Uncharacterized protein</fullName>
    </submittedName>
</protein>
<accession>A0A0E9XM00</accession>
<reference evidence="1" key="2">
    <citation type="journal article" date="2015" name="Fish Shellfish Immunol.">
        <title>Early steps in the European eel (Anguilla anguilla)-Vibrio vulnificus interaction in the gills: Role of the RtxA13 toxin.</title>
        <authorList>
            <person name="Callol A."/>
            <person name="Pajuelo D."/>
            <person name="Ebbesson L."/>
            <person name="Teles M."/>
            <person name="MacKenzie S."/>
            <person name="Amaro C."/>
        </authorList>
    </citation>
    <scope>NUCLEOTIDE SEQUENCE</scope>
</reference>
<sequence length="55" mass="6418">MCSQMRICVKMCTPVRGQLHPRLVNSLKPTEIRICHLKKNPCKTFTVRFSVLEMN</sequence>
<dbReference type="EMBL" id="GBXM01005126">
    <property type="protein sequence ID" value="JAI03452.1"/>
    <property type="molecule type" value="Transcribed_RNA"/>
</dbReference>
<evidence type="ECO:0000313" key="1">
    <source>
        <dbReference type="EMBL" id="JAI03452.1"/>
    </source>
</evidence>
<proteinExistence type="predicted"/>
<dbReference type="AlphaFoldDB" id="A0A0E9XM00"/>
<organism evidence="1">
    <name type="scientific">Anguilla anguilla</name>
    <name type="common">European freshwater eel</name>
    <name type="synonym">Muraena anguilla</name>
    <dbReference type="NCBI Taxonomy" id="7936"/>
    <lineage>
        <taxon>Eukaryota</taxon>
        <taxon>Metazoa</taxon>
        <taxon>Chordata</taxon>
        <taxon>Craniata</taxon>
        <taxon>Vertebrata</taxon>
        <taxon>Euteleostomi</taxon>
        <taxon>Actinopterygii</taxon>
        <taxon>Neopterygii</taxon>
        <taxon>Teleostei</taxon>
        <taxon>Anguilliformes</taxon>
        <taxon>Anguillidae</taxon>
        <taxon>Anguilla</taxon>
    </lineage>
</organism>
<name>A0A0E9XM00_ANGAN</name>